<evidence type="ECO:0000313" key="7">
    <source>
        <dbReference type="EMBL" id="KUG21427.1"/>
    </source>
</evidence>
<dbReference type="SUPFAM" id="SSF52540">
    <property type="entry name" value="P-loop containing nucleoside triphosphate hydrolases"/>
    <property type="match status" value="1"/>
</dbReference>
<accession>A0A0W8FM89</accession>
<evidence type="ECO:0000256" key="1">
    <source>
        <dbReference type="ARBA" id="ARBA00009625"/>
    </source>
</evidence>
<sequence length="324" mass="35259">MDSIIKKICAGDVRSASRLIRDIEDKIPEARAKIKKLYAHTGKSFIIGITGAPGAGKSTLTDALITELRKSNKTIGVLAVDPTSPFTGGAILGDRIRMQSHAEDTGVFVRSLATRGALGGLSQAAGDAIHIMEAMGKDIIIVETVGIGQQEIDIINHAHSVLVILVPGMGDEVQTMKAGLMEIADIFVINKANRAGAKQLQMELTSMLNLSSKTGDDWKPPVVTVGDAFKPETFTEDIAGLSQKIEEHHIYLQQSGKLTERMHRKAMAEINDALHACLLEPVIKSLADKGELEKFAEKIKNRKADPYSVAEEITQRFFKKEHEK</sequence>
<dbReference type="GO" id="GO:0005525">
    <property type="term" value="F:GTP binding"/>
    <property type="evidence" value="ECO:0007669"/>
    <property type="project" value="UniProtKB-KW"/>
</dbReference>
<dbReference type="InterPro" id="IPR027417">
    <property type="entry name" value="P-loop_NTPase"/>
</dbReference>
<dbReference type="PANTHER" id="PTHR43087:SF1">
    <property type="entry name" value="LAO_AO TRANSPORT SYSTEM ATPASE"/>
    <property type="match status" value="1"/>
</dbReference>
<keyword evidence="7" id="KW-0418">Kinase</keyword>
<keyword evidence="5" id="KW-0143">Chaperone</keyword>
<evidence type="ECO:0000256" key="3">
    <source>
        <dbReference type="ARBA" id="ARBA00022801"/>
    </source>
</evidence>
<reference evidence="7" key="1">
    <citation type="journal article" date="2015" name="Proc. Natl. Acad. Sci. U.S.A.">
        <title>Networks of energetic and metabolic interactions define dynamics in microbial communities.</title>
        <authorList>
            <person name="Embree M."/>
            <person name="Liu J.K."/>
            <person name="Al-Bassam M.M."/>
            <person name="Zengler K."/>
        </authorList>
    </citation>
    <scope>NUCLEOTIDE SEQUENCE</scope>
</reference>
<dbReference type="SMART" id="SM00382">
    <property type="entry name" value="AAA"/>
    <property type="match status" value="1"/>
</dbReference>
<gene>
    <name evidence="7" type="ORF">ASZ90_008783</name>
</gene>
<keyword evidence="3" id="KW-0378">Hydrolase</keyword>
<evidence type="ECO:0000256" key="4">
    <source>
        <dbReference type="ARBA" id="ARBA00023134"/>
    </source>
</evidence>
<dbReference type="GO" id="GO:0003924">
    <property type="term" value="F:GTPase activity"/>
    <property type="evidence" value="ECO:0007669"/>
    <property type="project" value="InterPro"/>
</dbReference>
<dbReference type="InterPro" id="IPR005129">
    <property type="entry name" value="GTPase_ArgK"/>
</dbReference>
<comment type="caution">
    <text evidence="7">The sequence shown here is derived from an EMBL/GenBank/DDBJ whole genome shotgun (WGS) entry which is preliminary data.</text>
</comment>
<name>A0A0W8FM89_9ZZZZ</name>
<keyword evidence="2" id="KW-0547">Nucleotide-binding</keyword>
<dbReference type="InterPro" id="IPR003593">
    <property type="entry name" value="AAA+_ATPase"/>
</dbReference>
<keyword evidence="7" id="KW-0808">Transferase</keyword>
<dbReference type="Gene3D" id="3.40.50.300">
    <property type="entry name" value="P-loop containing nucleotide triphosphate hydrolases"/>
    <property type="match status" value="1"/>
</dbReference>
<dbReference type="GO" id="GO:0016301">
    <property type="term" value="F:kinase activity"/>
    <property type="evidence" value="ECO:0007669"/>
    <property type="project" value="UniProtKB-KW"/>
</dbReference>
<proteinExistence type="inferred from homology"/>
<dbReference type="PANTHER" id="PTHR43087">
    <property type="entry name" value="LYSINE/ARGININE/ORNITHINE TRANSPORT SYSTEM KINASE"/>
    <property type="match status" value="1"/>
</dbReference>
<evidence type="ECO:0000256" key="2">
    <source>
        <dbReference type="ARBA" id="ARBA00022741"/>
    </source>
</evidence>
<dbReference type="NCBIfam" id="TIGR00750">
    <property type="entry name" value="lao"/>
    <property type="match status" value="1"/>
</dbReference>
<evidence type="ECO:0000259" key="6">
    <source>
        <dbReference type="SMART" id="SM00382"/>
    </source>
</evidence>
<dbReference type="Pfam" id="PF03308">
    <property type="entry name" value="MeaB"/>
    <property type="match status" value="1"/>
</dbReference>
<dbReference type="InterPro" id="IPR052040">
    <property type="entry name" value="GTPase/Isobutyryl-CoA_mutase"/>
</dbReference>
<organism evidence="7">
    <name type="scientific">hydrocarbon metagenome</name>
    <dbReference type="NCBI Taxonomy" id="938273"/>
    <lineage>
        <taxon>unclassified sequences</taxon>
        <taxon>metagenomes</taxon>
        <taxon>ecological metagenomes</taxon>
    </lineage>
</organism>
<dbReference type="AlphaFoldDB" id="A0A0W8FM89"/>
<keyword evidence="4" id="KW-0342">GTP-binding</keyword>
<dbReference type="EMBL" id="LNQE01001062">
    <property type="protein sequence ID" value="KUG21427.1"/>
    <property type="molecule type" value="Genomic_DNA"/>
</dbReference>
<evidence type="ECO:0000256" key="5">
    <source>
        <dbReference type="ARBA" id="ARBA00023186"/>
    </source>
</evidence>
<dbReference type="CDD" id="cd03114">
    <property type="entry name" value="MMAA-like"/>
    <property type="match status" value="1"/>
</dbReference>
<protein>
    <submittedName>
        <fullName evidence="7">Putative periplasmic protein kinase argk</fullName>
    </submittedName>
</protein>
<feature type="domain" description="AAA+ ATPase" evidence="6">
    <location>
        <begin position="43"/>
        <end position="256"/>
    </location>
</feature>
<comment type="similarity">
    <text evidence="1">Belongs to the SIMIBI class G3E GTPase family. ArgK/MeaB subfamily.</text>
</comment>